<sequence length="398" mass="43086">MMTEAAGIASTAVAAAAAANRHRGMRSTYSRSVESYSRGLNATSYMNYLRTSVPPRVRLRSPPGHGGGGGGVGVGVGVGVHIHYQGQYPRGTIDGPSYLSSNPNPHADGYCHPVEYDASRYPYYAAHPNPPSVCPECYRRDLLAYEAEAYRAACAQLRETYAWNLGELLRRHRAAATARAPAQPRAERDLQLEKLYWYYVGRVREAYDDHCRRHRRLFRGPCPPWVLPERAVLRDDDDGHDEERGHEGDGDGDEEKERHGEEDGDVMPAAASRALPPLSGAHEQPPPSPSSTAAAAAATTTTTPLSSGGGGGGSGKGKEREVILSTDGESSVQATSLDGDKSDDEQTVGEGLRTPPPTPDEVAANPQPKPNKVSMQQRLRRLWPAKPTMKSPDKEDLV</sequence>
<evidence type="ECO:0000256" key="1">
    <source>
        <dbReference type="SAM" id="MobiDB-lite"/>
    </source>
</evidence>
<reference evidence="2" key="1">
    <citation type="submission" date="2016-03" db="EMBL/GenBank/DDBJ databases">
        <title>Draft genome sequence of Rosellinia necatrix.</title>
        <authorList>
            <person name="Kanematsu S."/>
        </authorList>
    </citation>
    <scope>NUCLEOTIDE SEQUENCE [LARGE SCALE GENOMIC DNA]</scope>
    <source>
        <strain evidence="2">W97</strain>
    </source>
</reference>
<dbReference type="OrthoDB" id="4739837at2759"/>
<evidence type="ECO:0000313" key="3">
    <source>
        <dbReference type="Proteomes" id="UP000054516"/>
    </source>
</evidence>
<feature type="compositionally biased region" description="Polar residues" evidence="1">
    <location>
        <begin position="327"/>
        <end position="336"/>
    </location>
</feature>
<feature type="region of interest" description="Disordered" evidence="1">
    <location>
        <begin position="233"/>
        <end position="398"/>
    </location>
</feature>
<protein>
    <submittedName>
        <fullName evidence="2">Uncharacterized protein</fullName>
    </submittedName>
</protein>
<feature type="compositionally biased region" description="Low complexity" evidence="1">
    <location>
        <begin position="290"/>
        <end position="306"/>
    </location>
</feature>
<dbReference type="EMBL" id="DF977472">
    <property type="protein sequence ID" value="GAP87256.2"/>
    <property type="molecule type" value="Genomic_DNA"/>
</dbReference>
<dbReference type="AlphaFoldDB" id="A0A1W2TGM4"/>
<feature type="compositionally biased region" description="Low complexity" evidence="1">
    <location>
        <begin position="268"/>
        <end position="281"/>
    </location>
</feature>
<organism evidence="2">
    <name type="scientific">Rosellinia necatrix</name>
    <name type="common">White root-rot fungus</name>
    <dbReference type="NCBI Taxonomy" id="77044"/>
    <lineage>
        <taxon>Eukaryota</taxon>
        <taxon>Fungi</taxon>
        <taxon>Dikarya</taxon>
        <taxon>Ascomycota</taxon>
        <taxon>Pezizomycotina</taxon>
        <taxon>Sordariomycetes</taxon>
        <taxon>Xylariomycetidae</taxon>
        <taxon>Xylariales</taxon>
        <taxon>Xylariaceae</taxon>
        <taxon>Rosellinia</taxon>
    </lineage>
</organism>
<accession>A0A1W2TGM4</accession>
<keyword evidence="3" id="KW-1185">Reference proteome</keyword>
<feature type="compositionally biased region" description="Basic and acidic residues" evidence="1">
    <location>
        <begin position="241"/>
        <end position="261"/>
    </location>
</feature>
<gene>
    <name evidence="2" type="ORF">SAMD00023353_2701640</name>
</gene>
<name>A0A1W2TGM4_ROSNE</name>
<evidence type="ECO:0000313" key="2">
    <source>
        <dbReference type="EMBL" id="GAP87256.2"/>
    </source>
</evidence>
<dbReference type="Proteomes" id="UP000054516">
    <property type="component" value="Unassembled WGS sequence"/>
</dbReference>
<proteinExistence type="predicted"/>